<protein>
    <submittedName>
        <fullName evidence="1">Uncharacterized protein</fullName>
    </submittedName>
</protein>
<keyword evidence="2" id="KW-1185">Reference proteome</keyword>
<sequence length="69" mass="8176">MQAAGDLRRDRRESTETVGWIAGDDCHGSMDVDRRIRLPNYDGTYRRMVTTRCEKFWESGLKEKPERRN</sequence>
<dbReference type="EMBL" id="SZYD01000001">
    <property type="protein sequence ID" value="KAD7479742.1"/>
    <property type="molecule type" value="Genomic_DNA"/>
</dbReference>
<evidence type="ECO:0000313" key="2">
    <source>
        <dbReference type="Proteomes" id="UP000326396"/>
    </source>
</evidence>
<accession>A0A5N6Q569</accession>
<gene>
    <name evidence="1" type="ORF">E3N88_02878</name>
</gene>
<dbReference type="Proteomes" id="UP000326396">
    <property type="component" value="Linkage Group LG1"/>
</dbReference>
<evidence type="ECO:0000313" key="1">
    <source>
        <dbReference type="EMBL" id="KAD7479742.1"/>
    </source>
</evidence>
<comment type="caution">
    <text evidence="1">The sequence shown here is derived from an EMBL/GenBank/DDBJ whole genome shotgun (WGS) entry which is preliminary data.</text>
</comment>
<organism evidence="1 2">
    <name type="scientific">Mikania micrantha</name>
    <name type="common">bitter vine</name>
    <dbReference type="NCBI Taxonomy" id="192012"/>
    <lineage>
        <taxon>Eukaryota</taxon>
        <taxon>Viridiplantae</taxon>
        <taxon>Streptophyta</taxon>
        <taxon>Embryophyta</taxon>
        <taxon>Tracheophyta</taxon>
        <taxon>Spermatophyta</taxon>
        <taxon>Magnoliopsida</taxon>
        <taxon>eudicotyledons</taxon>
        <taxon>Gunneridae</taxon>
        <taxon>Pentapetalae</taxon>
        <taxon>asterids</taxon>
        <taxon>campanulids</taxon>
        <taxon>Asterales</taxon>
        <taxon>Asteraceae</taxon>
        <taxon>Asteroideae</taxon>
        <taxon>Heliantheae alliance</taxon>
        <taxon>Eupatorieae</taxon>
        <taxon>Mikania</taxon>
    </lineage>
</organism>
<name>A0A5N6Q569_9ASTR</name>
<proteinExistence type="predicted"/>
<reference evidence="1 2" key="1">
    <citation type="submission" date="2019-05" db="EMBL/GenBank/DDBJ databases">
        <title>Mikania micrantha, genome provides insights into the molecular mechanism of rapid growth.</title>
        <authorList>
            <person name="Liu B."/>
        </authorList>
    </citation>
    <scope>NUCLEOTIDE SEQUENCE [LARGE SCALE GENOMIC DNA]</scope>
    <source>
        <strain evidence="1">NLD-2019</strain>
        <tissue evidence="1">Leaf</tissue>
    </source>
</reference>
<dbReference type="AlphaFoldDB" id="A0A5N6Q569"/>